<proteinExistence type="predicted"/>
<name>A0A085B9F0_9FLAO</name>
<gene>
    <name evidence="1" type="ORF">IO89_16410</name>
</gene>
<reference evidence="1 2" key="1">
    <citation type="submission" date="2014-07" db="EMBL/GenBank/DDBJ databases">
        <title>Epilithonimonas lactis LMG 22401 Genome.</title>
        <authorList>
            <person name="Pipes S.E."/>
            <person name="Stropko S.J."/>
        </authorList>
    </citation>
    <scope>NUCLEOTIDE SEQUENCE [LARGE SCALE GENOMIC DNA]</scope>
    <source>
        <strain evidence="1 2">LMG 24401</strain>
    </source>
</reference>
<organism evidence="1 2">
    <name type="scientific">Epilithonimonas lactis</name>
    <dbReference type="NCBI Taxonomy" id="421072"/>
    <lineage>
        <taxon>Bacteria</taxon>
        <taxon>Pseudomonadati</taxon>
        <taxon>Bacteroidota</taxon>
        <taxon>Flavobacteriia</taxon>
        <taxon>Flavobacteriales</taxon>
        <taxon>Weeksellaceae</taxon>
        <taxon>Chryseobacterium group</taxon>
        <taxon>Epilithonimonas</taxon>
    </lineage>
</organism>
<dbReference type="RefSeq" id="WP_034978549.1">
    <property type="nucleotide sequence ID" value="NZ_FOFI01000005.1"/>
</dbReference>
<evidence type="ECO:0000313" key="2">
    <source>
        <dbReference type="Proteomes" id="UP000028623"/>
    </source>
</evidence>
<dbReference type="STRING" id="421072.SAMN04488097_3411"/>
<dbReference type="EMBL" id="JPLY01000005">
    <property type="protein sequence ID" value="KFC19095.1"/>
    <property type="molecule type" value="Genomic_DNA"/>
</dbReference>
<protein>
    <submittedName>
        <fullName evidence="1">Uncharacterized protein</fullName>
    </submittedName>
</protein>
<dbReference type="AlphaFoldDB" id="A0A085B9F0"/>
<evidence type="ECO:0000313" key="1">
    <source>
        <dbReference type="EMBL" id="KFC19095.1"/>
    </source>
</evidence>
<dbReference type="OrthoDB" id="894042at2"/>
<accession>A0A085B9F0</accession>
<keyword evidence="2" id="KW-1185">Reference proteome</keyword>
<comment type="caution">
    <text evidence="1">The sequence shown here is derived from an EMBL/GenBank/DDBJ whole genome shotgun (WGS) entry which is preliminary data.</text>
</comment>
<dbReference type="eggNOG" id="ENOG5030MM3">
    <property type="taxonomic scope" value="Bacteria"/>
</dbReference>
<sequence length="126" mass="14747">MKKWVSILLLSLYLVSTTELNQLLKLPILVEHYIEHKGLNPEMTFTEFLKIHYDHPVKDSDYKTDQKLPFADHSFPLALVFTVNPDFSVEIKKQIPCDHPKVTFSYSLVFYHKDAVNSIWQPPKNC</sequence>
<dbReference type="Proteomes" id="UP000028623">
    <property type="component" value="Unassembled WGS sequence"/>
</dbReference>